<feature type="region of interest" description="Disordered" evidence="1">
    <location>
        <begin position="145"/>
        <end position="166"/>
    </location>
</feature>
<dbReference type="Pfam" id="PF11104">
    <property type="entry name" value="PilM_2"/>
    <property type="match status" value="2"/>
</dbReference>
<evidence type="ECO:0000313" key="2">
    <source>
        <dbReference type="EMBL" id="PJE51608.1"/>
    </source>
</evidence>
<sequence length="382" mass="42430">MGLFGFKPKTKLGIDIGTASIKVVELSEEKNRFKLNNYGIFELESGGALAVKHEAGKRQMTQLSDTDIVWGVKEILKKGKIRTKDAVASIPSFLTFATVVKIPFVPNKNIAQTINFEARKYIPLPLDEVVLDWSILSIDKSKEEKDKEKKKEEELNDKDKEKKKEDNKIKGGASLEVFLAAVPKEETARYQSVIKRAGLQLRALELENSALIRALIGNDQSPIAITNIGGRSTSILVVDKGIERVSHNYEVGGFEITKSIASSLNISIKRAEELKRSFGLRDEENNVINRAMGSLVDLMVIETSRTIKGYEEKNHTKIETVILVGGLTNMPSFVKYFSQKLDREVSVGNPMARITAPPGLEPLKQELNSTFAISLGLAMRKI</sequence>
<evidence type="ECO:0000313" key="3">
    <source>
        <dbReference type="Proteomes" id="UP000228496"/>
    </source>
</evidence>
<name>A0A2J0Q8P5_9BACT</name>
<dbReference type="SUPFAM" id="SSF53067">
    <property type="entry name" value="Actin-like ATPase domain"/>
    <property type="match status" value="2"/>
</dbReference>
<dbReference type="InterPro" id="IPR005883">
    <property type="entry name" value="PilM"/>
</dbReference>
<dbReference type="PANTHER" id="PTHR32432">
    <property type="entry name" value="CELL DIVISION PROTEIN FTSA-RELATED"/>
    <property type="match status" value="1"/>
</dbReference>
<dbReference type="PIRSF" id="PIRSF019169">
    <property type="entry name" value="PilM"/>
    <property type="match status" value="1"/>
</dbReference>
<dbReference type="InterPro" id="IPR043129">
    <property type="entry name" value="ATPase_NBD"/>
</dbReference>
<accession>A0A2J0Q8P5</accession>
<dbReference type="Proteomes" id="UP000228496">
    <property type="component" value="Unassembled WGS sequence"/>
</dbReference>
<comment type="caution">
    <text evidence="2">The sequence shown here is derived from an EMBL/GenBank/DDBJ whole genome shotgun (WGS) entry which is preliminary data.</text>
</comment>
<dbReference type="Gene3D" id="3.30.420.40">
    <property type="match status" value="2"/>
</dbReference>
<dbReference type="AlphaFoldDB" id="A0A2J0Q8P5"/>
<dbReference type="CDD" id="cd24049">
    <property type="entry name" value="ASKHA_NBD_PilM"/>
    <property type="match status" value="1"/>
</dbReference>
<dbReference type="Gene3D" id="3.30.1490.300">
    <property type="match status" value="1"/>
</dbReference>
<dbReference type="EMBL" id="PCXQ01000001">
    <property type="protein sequence ID" value="PJE51608.1"/>
    <property type="molecule type" value="Genomic_DNA"/>
</dbReference>
<reference evidence="2 3" key="1">
    <citation type="submission" date="2017-09" db="EMBL/GenBank/DDBJ databases">
        <title>Depth-based differentiation of microbial function through sediment-hosted aquifers and enrichment of novel symbionts in the deep terrestrial subsurface.</title>
        <authorList>
            <person name="Probst A.J."/>
            <person name="Ladd B."/>
            <person name="Jarett J.K."/>
            <person name="Geller-Mcgrath D.E."/>
            <person name="Sieber C.M."/>
            <person name="Emerson J.B."/>
            <person name="Anantharaman K."/>
            <person name="Thomas B.C."/>
            <person name="Malmstrom R."/>
            <person name="Stieglmeier M."/>
            <person name="Klingl A."/>
            <person name="Woyke T."/>
            <person name="Ryan C.M."/>
            <person name="Banfield J.F."/>
        </authorList>
    </citation>
    <scope>NUCLEOTIDE SEQUENCE [LARGE SCALE GENOMIC DNA]</scope>
    <source>
        <strain evidence="2">CG10_big_fil_rev_8_21_14_0_10_36_16</strain>
    </source>
</reference>
<proteinExistence type="predicted"/>
<evidence type="ECO:0008006" key="4">
    <source>
        <dbReference type="Google" id="ProtNLM"/>
    </source>
</evidence>
<protein>
    <recommendedName>
        <fullName evidence="4">SHS2 domain-containing protein</fullName>
    </recommendedName>
</protein>
<gene>
    <name evidence="2" type="ORF">COV29_00405</name>
</gene>
<organism evidence="2 3">
    <name type="scientific">Candidatus Yanofskybacteria bacterium CG10_big_fil_rev_8_21_14_0_10_36_16</name>
    <dbReference type="NCBI Taxonomy" id="1975096"/>
    <lineage>
        <taxon>Bacteria</taxon>
        <taxon>Candidatus Yanofskyibacteriota</taxon>
    </lineage>
</organism>
<dbReference type="PANTHER" id="PTHR32432:SF3">
    <property type="entry name" value="ETHANOLAMINE UTILIZATION PROTEIN EUTJ"/>
    <property type="match status" value="1"/>
</dbReference>
<dbReference type="InterPro" id="IPR050696">
    <property type="entry name" value="FtsA/MreB"/>
</dbReference>
<evidence type="ECO:0000256" key="1">
    <source>
        <dbReference type="SAM" id="MobiDB-lite"/>
    </source>
</evidence>